<evidence type="ECO:0000313" key="1">
    <source>
        <dbReference type="EMBL" id="MES1923635.1"/>
    </source>
</evidence>
<protein>
    <submittedName>
        <fullName evidence="1">Uncharacterized protein</fullName>
    </submittedName>
</protein>
<keyword evidence="2" id="KW-1185">Reference proteome</keyword>
<reference evidence="1 2" key="1">
    <citation type="journal article" date="2024" name="BMC Biol.">
        <title>Comparative genomics of Ascetosporea gives new insight into the evolutionary basis for animal parasitism in Rhizaria.</title>
        <authorList>
            <person name="Hiltunen Thoren M."/>
            <person name="Onut-Brannstrom I."/>
            <person name="Alfjorden A."/>
            <person name="Peckova H."/>
            <person name="Swords F."/>
            <person name="Hooper C."/>
            <person name="Holzer A.S."/>
            <person name="Bass D."/>
            <person name="Burki F."/>
        </authorList>
    </citation>
    <scope>NUCLEOTIDE SEQUENCE [LARGE SCALE GENOMIC DNA]</scope>
    <source>
        <strain evidence="1">20-A016</strain>
    </source>
</reference>
<comment type="caution">
    <text evidence="1">The sequence shown here is derived from an EMBL/GenBank/DDBJ whole genome shotgun (WGS) entry which is preliminary data.</text>
</comment>
<gene>
    <name evidence="1" type="ORF">MHBO_005250</name>
</gene>
<proteinExistence type="predicted"/>
<dbReference type="Proteomes" id="UP001439008">
    <property type="component" value="Unassembled WGS sequence"/>
</dbReference>
<evidence type="ECO:0000313" key="2">
    <source>
        <dbReference type="Proteomes" id="UP001439008"/>
    </source>
</evidence>
<sequence>MKVIGDVNKLPDQDLEILRAQVELVQQTRRQYKRREFLKNNPPIGYALHNEGSWKHFWADFADVDYGIIHKELVDGYRLKLVRNPELAVQLKSDPDIVYFNPARNTSTGEFSDIAEKM</sequence>
<dbReference type="EMBL" id="JBDODL010007360">
    <property type="protein sequence ID" value="MES1923635.1"/>
    <property type="molecule type" value="Genomic_DNA"/>
</dbReference>
<organism evidence="1 2">
    <name type="scientific">Bonamia ostreae</name>
    <dbReference type="NCBI Taxonomy" id="126728"/>
    <lineage>
        <taxon>Eukaryota</taxon>
        <taxon>Sar</taxon>
        <taxon>Rhizaria</taxon>
        <taxon>Endomyxa</taxon>
        <taxon>Ascetosporea</taxon>
        <taxon>Haplosporida</taxon>
        <taxon>Bonamia</taxon>
    </lineage>
</organism>
<accession>A0ABV2AVE9</accession>
<name>A0ABV2AVE9_9EUKA</name>